<gene>
    <name evidence="2" type="ORF">BJ983_003282</name>
</gene>
<keyword evidence="1" id="KW-0812">Transmembrane</keyword>
<evidence type="ECO:0000313" key="2">
    <source>
        <dbReference type="EMBL" id="NYD37180.1"/>
    </source>
</evidence>
<feature type="transmembrane region" description="Helical" evidence="1">
    <location>
        <begin position="224"/>
        <end position="242"/>
    </location>
</feature>
<dbReference type="RefSeq" id="WP_179794759.1">
    <property type="nucleotide sequence ID" value="NZ_BAABHP010000014.1"/>
</dbReference>
<evidence type="ECO:0000313" key="3">
    <source>
        <dbReference type="Proteomes" id="UP000535890"/>
    </source>
</evidence>
<keyword evidence="3" id="KW-1185">Reference proteome</keyword>
<feature type="transmembrane region" description="Helical" evidence="1">
    <location>
        <begin position="151"/>
        <end position="175"/>
    </location>
</feature>
<keyword evidence="1" id="KW-1133">Transmembrane helix</keyword>
<accession>A0A7Y9J6F2</accession>
<proteinExistence type="predicted"/>
<dbReference type="EMBL" id="JACCBN010000001">
    <property type="protein sequence ID" value="NYD37180.1"/>
    <property type="molecule type" value="Genomic_DNA"/>
</dbReference>
<sequence>MSRRRVAVPGYPPLAVLGVGAAVLTEVVAEVVATYGRRRARLVGLVLNLLLAVGWIAWSHWHPSRPEVFAAAHVGVLVVVWMMADVVNTNQLGADGEEVQALLDAGHGVARILAVRNLALAAVIVPVALGVTFAAQLLATRAPDLGRASLADVGAVFCWLGVGSVLSVLLPYRPLPWRSRLALPRTWLRWTACVAAPWVAVLGLEPALRVADRAMGLLGGAGPLVVGMACWVLGLAGAAGLARRHGRTLRHRLRLTE</sequence>
<feature type="transmembrane region" description="Helical" evidence="1">
    <location>
        <begin position="118"/>
        <end position="139"/>
    </location>
</feature>
<evidence type="ECO:0008006" key="4">
    <source>
        <dbReference type="Google" id="ProtNLM"/>
    </source>
</evidence>
<name>A0A7Y9J6F2_9PSEU</name>
<feature type="transmembrane region" description="Helical" evidence="1">
    <location>
        <begin position="14"/>
        <end position="35"/>
    </location>
</feature>
<comment type="caution">
    <text evidence="2">The sequence shown here is derived from an EMBL/GenBank/DDBJ whole genome shotgun (WGS) entry which is preliminary data.</text>
</comment>
<feature type="transmembrane region" description="Helical" evidence="1">
    <location>
        <begin position="67"/>
        <end position="84"/>
    </location>
</feature>
<reference evidence="2 3" key="1">
    <citation type="submission" date="2020-07" db="EMBL/GenBank/DDBJ databases">
        <title>Sequencing the genomes of 1000 actinobacteria strains.</title>
        <authorList>
            <person name="Klenk H.-P."/>
        </authorList>
    </citation>
    <scope>NUCLEOTIDE SEQUENCE [LARGE SCALE GENOMIC DNA]</scope>
    <source>
        <strain evidence="2 3">DSM 45772</strain>
    </source>
</reference>
<feature type="transmembrane region" description="Helical" evidence="1">
    <location>
        <begin position="187"/>
        <end position="204"/>
    </location>
</feature>
<protein>
    <recommendedName>
        <fullName evidence="4">ABC-2 type transport system permease protein</fullName>
    </recommendedName>
</protein>
<dbReference type="Proteomes" id="UP000535890">
    <property type="component" value="Unassembled WGS sequence"/>
</dbReference>
<evidence type="ECO:0000256" key="1">
    <source>
        <dbReference type="SAM" id="Phobius"/>
    </source>
</evidence>
<keyword evidence="1" id="KW-0472">Membrane</keyword>
<organism evidence="2 3">
    <name type="scientific">Actinomycetospora corticicola</name>
    <dbReference type="NCBI Taxonomy" id="663602"/>
    <lineage>
        <taxon>Bacteria</taxon>
        <taxon>Bacillati</taxon>
        <taxon>Actinomycetota</taxon>
        <taxon>Actinomycetes</taxon>
        <taxon>Pseudonocardiales</taxon>
        <taxon>Pseudonocardiaceae</taxon>
        <taxon>Actinomycetospora</taxon>
    </lineage>
</organism>
<dbReference type="AlphaFoldDB" id="A0A7Y9J6F2"/>
<feature type="transmembrane region" description="Helical" evidence="1">
    <location>
        <begin position="42"/>
        <end position="61"/>
    </location>
</feature>